<dbReference type="InterPro" id="IPR008271">
    <property type="entry name" value="Ser/Thr_kinase_AS"/>
</dbReference>
<dbReference type="GO" id="GO:0005524">
    <property type="term" value="F:ATP binding"/>
    <property type="evidence" value="ECO:0007669"/>
    <property type="project" value="InterPro"/>
</dbReference>
<protein>
    <submittedName>
        <fullName evidence="2">OLC1v1021302C1</fullName>
    </submittedName>
</protein>
<dbReference type="CDD" id="cd13999">
    <property type="entry name" value="STKc_MAP3K-like"/>
    <property type="match status" value="1"/>
</dbReference>
<dbReference type="InterPro" id="IPR000719">
    <property type="entry name" value="Prot_kinase_dom"/>
</dbReference>
<organism evidence="2 3">
    <name type="scientific">Oldenlandia corymbosa var. corymbosa</name>
    <dbReference type="NCBI Taxonomy" id="529605"/>
    <lineage>
        <taxon>Eukaryota</taxon>
        <taxon>Viridiplantae</taxon>
        <taxon>Streptophyta</taxon>
        <taxon>Embryophyta</taxon>
        <taxon>Tracheophyta</taxon>
        <taxon>Spermatophyta</taxon>
        <taxon>Magnoliopsida</taxon>
        <taxon>eudicotyledons</taxon>
        <taxon>Gunneridae</taxon>
        <taxon>Pentapetalae</taxon>
        <taxon>asterids</taxon>
        <taxon>lamiids</taxon>
        <taxon>Gentianales</taxon>
        <taxon>Rubiaceae</taxon>
        <taxon>Rubioideae</taxon>
        <taxon>Spermacoceae</taxon>
        <taxon>Hedyotis-Oldenlandia complex</taxon>
        <taxon>Oldenlandia</taxon>
    </lineage>
</organism>
<dbReference type="InterPro" id="IPR001245">
    <property type="entry name" value="Ser-Thr/Tyr_kinase_cat_dom"/>
</dbReference>
<dbReference type="PIRSF" id="PIRSF000654">
    <property type="entry name" value="Integrin-linked_kinase"/>
    <property type="match status" value="1"/>
</dbReference>
<dbReference type="Proteomes" id="UP001161247">
    <property type="component" value="Chromosome 1"/>
</dbReference>
<evidence type="ECO:0000259" key="1">
    <source>
        <dbReference type="PROSITE" id="PS50011"/>
    </source>
</evidence>
<accession>A0AAV1BXT3</accession>
<dbReference type="AlphaFoldDB" id="A0AAV1BXT3"/>
<dbReference type="PROSITE" id="PS00108">
    <property type="entry name" value="PROTEIN_KINASE_ST"/>
    <property type="match status" value="1"/>
</dbReference>
<dbReference type="InterPro" id="IPR011009">
    <property type="entry name" value="Kinase-like_dom_sf"/>
</dbReference>
<proteinExistence type="predicted"/>
<dbReference type="GO" id="GO:0004674">
    <property type="term" value="F:protein serine/threonine kinase activity"/>
    <property type="evidence" value="ECO:0007669"/>
    <property type="project" value="TreeGrafter"/>
</dbReference>
<name>A0AAV1BXT3_OLDCO</name>
<dbReference type="PANTHER" id="PTHR44329">
    <property type="entry name" value="SERINE/THREONINE-PROTEIN KINASE TNNI3K-RELATED"/>
    <property type="match status" value="1"/>
</dbReference>
<feature type="domain" description="Protein kinase" evidence="1">
    <location>
        <begin position="16"/>
        <end position="269"/>
    </location>
</feature>
<reference evidence="2" key="1">
    <citation type="submission" date="2023-03" db="EMBL/GenBank/DDBJ databases">
        <authorList>
            <person name="Julca I."/>
        </authorList>
    </citation>
    <scope>NUCLEOTIDE SEQUENCE</scope>
</reference>
<dbReference type="SMART" id="SM00220">
    <property type="entry name" value="S_TKc"/>
    <property type="match status" value="1"/>
</dbReference>
<keyword evidence="3" id="KW-1185">Reference proteome</keyword>
<dbReference type="EMBL" id="OX459118">
    <property type="protein sequence ID" value="CAI9087268.1"/>
    <property type="molecule type" value="Genomic_DNA"/>
</dbReference>
<dbReference type="Pfam" id="PF07714">
    <property type="entry name" value="PK_Tyr_Ser-Thr"/>
    <property type="match status" value="1"/>
</dbReference>
<evidence type="ECO:0000313" key="3">
    <source>
        <dbReference type="Proteomes" id="UP001161247"/>
    </source>
</evidence>
<gene>
    <name evidence="2" type="ORF">OLC1_LOCUS135</name>
</gene>
<evidence type="ECO:0000313" key="2">
    <source>
        <dbReference type="EMBL" id="CAI9087268.1"/>
    </source>
</evidence>
<dbReference type="InterPro" id="IPR051681">
    <property type="entry name" value="Ser/Thr_Kinases-Pseudokinases"/>
</dbReference>
<dbReference type="PROSITE" id="PS50011">
    <property type="entry name" value="PROTEIN_KINASE_DOM"/>
    <property type="match status" value="1"/>
</dbReference>
<dbReference type="PRINTS" id="PR00109">
    <property type="entry name" value="TYRKINASE"/>
</dbReference>
<dbReference type="GO" id="GO:0005886">
    <property type="term" value="C:plasma membrane"/>
    <property type="evidence" value="ECO:0007669"/>
    <property type="project" value="TreeGrafter"/>
</dbReference>
<sequence length="295" mass="33462">MEEDQESAKIFDWNKLDWGKKIAFGSYGAVFKGQYEGQNVAVKVMDFGEDSAAVAEAFSREVSTWTQLHHPNVAKFIVSRDFISNKDVIPRPKKLKSACCVVSEYLEGGTLASYLKNHKNLALTHKIQLALDVARGLSYLHSKRIVHRDVKLENLLLDGEKRVKIIDFGISRPEASNPAEMTANMGTKGYMAPEVLGCCPYDHKCDVFSFGICLWEIYYQKRVETQLSYTPLIRDDCPIGLARLMKNCWDDPHRRPEMETVVTDLEELLGKAEEDMKGSKRSIAQRIGCFGFLKR</sequence>
<dbReference type="Gene3D" id="1.10.510.10">
    <property type="entry name" value="Transferase(Phosphotransferase) domain 1"/>
    <property type="match status" value="1"/>
</dbReference>
<dbReference type="PANTHER" id="PTHR44329:SF271">
    <property type="entry name" value="ATMRK1"/>
    <property type="match status" value="1"/>
</dbReference>
<dbReference type="SUPFAM" id="SSF56112">
    <property type="entry name" value="Protein kinase-like (PK-like)"/>
    <property type="match status" value="1"/>
</dbReference>